<evidence type="ECO:0000313" key="7">
    <source>
        <dbReference type="Proteomes" id="UP000319502"/>
    </source>
</evidence>
<reference evidence="6 7" key="1">
    <citation type="submission" date="2019-07" db="EMBL/GenBank/DDBJ databases">
        <title>The pathways for chlorine oxyanion respiration interact through the shared metabolite chlorate.</title>
        <authorList>
            <person name="Barnum T.P."/>
            <person name="Cheng Y."/>
            <person name="Hill K.A."/>
            <person name="Lucas L.N."/>
            <person name="Carlson H.K."/>
            <person name="Coates J.D."/>
        </authorList>
    </citation>
    <scope>NUCLEOTIDE SEQUENCE [LARGE SCALE GENOMIC DNA]</scope>
    <source>
        <strain evidence="6 7">SFB-3</strain>
    </source>
</reference>
<dbReference type="PROSITE" id="PS50887">
    <property type="entry name" value="GGDEF"/>
    <property type="match status" value="1"/>
</dbReference>
<dbReference type="Proteomes" id="UP000319502">
    <property type="component" value="Unassembled WGS sequence"/>
</dbReference>
<keyword evidence="1 2" id="KW-0597">Phosphoprotein</keyword>
<dbReference type="GO" id="GO:0000160">
    <property type="term" value="P:phosphorelay signal transduction system"/>
    <property type="evidence" value="ECO:0007669"/>
    <property type="project" value="InterPro"/>
</dbReference>
<dbReference type="AlphaFoldDB" id="A0A557QT51"/>
<dbReference type="SUPFAM" id="SSF55073">
    <property type="entry name" value="Nucleotide cyclase"/>
    <property type="match status" value="1"/>
</dbReference>
<dbReference type="Gene3D" id="3.40.50.2300">
    <property type="match status" value="1"/>
</dbReference>
<feature type="region of interest" description="Disordered" evidence="3">
    <location>
        <begin position="404"/>
        <end position="423"/>
    </location>
</feature>
<keyword evidence="7" id="KW-1185">Reference proteome</keyword>
<dbReference type="InterPro" id="IPR043128">
    <property type="entry name" value="Rev_trsase/Diguanyl_cyclase"/>
</dbReference>
<dbReference type="InterPro" id="IPR000160">
    <property type="entry name" value="GGDEF_dom"/>
</dbReference>
<dbReference type="EMBL" id="VMNK01000009">
    <property type="protein sequence ID" value="TVO56077.1"/>
    <property type="molecule type" value="Genomic_DNA"/>
</dbReference>
<protein>
    <submittedName>
        <fullName evidence="6">Response regulator</fullName>
    </submittedName>
</protein>
<feature type="domain" description="GGDEF" evidence="5">
    <location>
        <begin position="204"/>
        <end position="339"/>
    </location>
</feature>
<accession>A0A557QT51</accession>
<organism evidence="6 7">
    <name type="scientific">Denitromonas halophila</name>
    <dbReference type="NCBI Taxonomy" id="1629404"/>
    <lineage>
        <taxon>Bacteria</taxon>
        <taxon>Pseudomonadati</taxon>
        <taxon>Pseudomonadota</taxon>
        <taxon>Betaproteobacteria</taxon>
        <taxon>Rhodocyclales</taxon>
        <taxon>Zoogloeaceae</taxon>
        <taxon>Denitromonas</taxon>
    </lineage>
</organism>
<evidence type="ECO:0000259" key="5">
    <source>
        <dbReference type="PROSITE" id="PS50887"/>
    </source>
</evidence>
<dbReference type="SUPFAM" id="SSF52172">
    <property type="entry name" value="CheY-like"/>
    <property type="match status" value="1"/>
</dbReference>
<gene>
    <name evidence="6" type="ORF">FHP91_11580</name>
</gene>
<dbReference type="SMART" id="SM00267">
    <property type="entry name" value="GGDEF"/>
    <property type="match status" value="1"/>
</dbReference>
<proteinExistence type="predicted"/>
<dbReference type="Pfam" id="PF00072">
    <property type="entry name" value="Response_reg"/>
    <property type="match status" value="1"/>
</dbReference>
<dbReference type="InterPro" id="IPR050595">
    <property type="entry name" value="Bact_response_regulator"/>
</dbReference>
<dbReference type="Pfam" id="PF00990">
    <property type="entry name" value="GGDEF"/>
    <property type="match status" value="1"/>
</dbReference>
<evidence type="ECO:0000256" key="1">
    <source>
        <dbReference type="ARBA" id="ARBA00022553"/>
    </source>
</evidence>
<dbReference type="PROSITE" id="PS50110">
    <property type="entry name" value="RESPONSE_REGULATORY"/>
    <property type="match status" value="1"/>
</dbReference>
<dbReference type="CDD" id="cd00156">
    <property type="entry name" value="REC"/>
    <property type="match status" value="1"/>
</dbReference>
<evidence type="ECO:0000256" key="2">
    <source>
        <dbReference type="PROSITE-ProRule" id="PRU00169"/>
    </source>
</evidence>
<evidence type="ECO:0000259" key="4">
    <source>
        <dbReference type="PROSITE" id="PS50110"/>
    </source>
</evidence>
<dbReference type="SMART" id="SM00448">
    <property type="entry name" value="REC"/>
    <property type="match status" value="1"/>
</dbReference>
<feature type="modified residue" description="4-aspartylphosphate" evidence="2">
    <location>
        <position position="85"/>
    </location>
</feature>
<dbReference type="InterPro" id="IPR011006">
    <property type="entry name" value="CheY-like_superfamily"/>
</dbReference>
<evidence type="ECO:0000313" key="6">
    <source>
        <dbReference type="EMBL" id="TVO56077.1"/>
    </source>
</evidence>
<feature type="domain" description="Response regulatory" evidence="4">
    <location>
        <begin position="36"/>
        <end position="154"/>
    </location>
</feature>
<dbReference type="InterPro" id="IPR001789">
    <property type="entry name" value="Sig_transdc_resp-reg_receiver"/>
</dbReference>
<sequence length="423" mass="46204">MISSRGAFGAVPSLGLARERFVEEPFVSDETISLPRVLIVDDSRMVRASISRNIRERFDVREEADGEAGWEALLIDPSIQVVISDLGMPRLDGYGLLERIRSSKLSRIHELPVIIISGEEDDVARVKAREMGATDFITKGTGTVELLSRLEALTRLARATRELEASREALASHSPVDPESGLVTQAYLNWHGNQELALARRRNGDLAAMVIVIDHFDKMVADYGVHITELINRKLSKILSSKVRKEDTVAQMAQGQFAVLCPSTDLDGCSAFALRLQRAIDKLVMTYRDTRIRMSVTVGIAAGAGASEATTLSHLIGLSVQRAQTGVNAGGSKVIAESGEITPGELSRFVRLPVSIDHVLMQIRSGATGEVLLRLPDVAATLMPLLDLIESEFHCGLPLDAMRQLRRRPPGEEDPLEGTTTKL</sequence>
<dbReference type="InterPro" id="IPR029787">
    <property type="entry name" value="Nucleotide_cyclase"/>
</dbReference>
<dbReference type="PANTHER" id="PTHR44591:SF24">
    <property type="entry name" value="PROTEIN-GLUTAMATE METHYLESTERASE_PROTEIN-GLUTAMINE GLUTAMINASE 1"/>
    <property type="match status" value="1"/>
</dbReference>
<dbReference type="Gene3D" id="3.30.70.270">
    <property type="match status" value="1"/>
</dbReference>
<evidence type="ECO:0000256" key="3">
    <source>
        <dbReference type="SAM" id="MobiDB-lite"/>
    </source>
</evidence>
<dbReference type="NCBIfam" id="TIGR00254">
    <property type="entry name" value="GGDEF"/>
    <property type="match status" value="1"/>
</dbReference>
<comment type="caution">
    <text evidence="6">The sequence shown here is derived from an EMBL/GenBank/DDBJ whole genome shotgun (WGS) entry which is preliminary data.</text>
</comment>
<dbReference type="PANTHER" id="PTHR44591">
    <property type="entry name" value="STRESS RESPONSE REGULATOR PROTEIN 1"/>
    <property type="match status" value="1"/>
</dbReference>
<name>A0A557QT51_9RHOO</name>
<dbReference type="OrthoDB" id="9812260at2"/>